<accession>H2Z435</accession>
<feature type="compositionally biased region" description="Basic and acidic residues" evidence="1">
    <location>
        <begin position="328"/>
        <end position="340"/>
    </location>
</feature>
<evidence type="ECO:0000259" key="2">
    <source>
        <dbReference type="PROSITE" id="PS50309"/>
    </source>
</evidence>
<dbReference type="AlphaFoldDB" id="H2Z435"/>
<feature type="domain" description="Doublecortin" evidence="2">
    <location>
        <begin position="1"/>
        <end position="61"/>
    </location>
</feature>
<feature type="compositionally biased region" description="Acidic residues" evidence="1">
    <location>
        <begin position="257"/>
        <end position="269"/>
    </location>
</feature>
<feature type="compositionally biased region" description="Basic residues" evidence="1">
    <location>
        <begin position="341"/>
        <end position="352"/>
    </location>
</feature>
<evidence type="ECO:0000313" key="3">
    <source>
        <dbReference type="Ensembl" id="ENSCSAVP00000012347.1"/>
    </source>
</evidence>
<protein>
    <recommendedName>
        <fullName evidence="2">Doublecortin domain-containing protein</fullName>
    </recommendedName>
</protein>
<evidence type="ECO:0000313" key="4">
    <source>
        <dbReference type="Proteomes" id="UP000007875"/>
    </source>
</evidence>
<feature type="compositionally biased region" description="Acidic residues" evidence="1">
    <location>
        <begin position="304"/>
        <end position="317"/>
    </location>
</feature>
<dbReference type="PROSITE" id="PS50309">
    <property type="entry name" value="DC"/>
    <property type="match status" value="1"/>
</dbReference>
<dbReference type="InParanoid" id="H2Z435"/>
<dbReference type="InterPro" id="IPR003533">
    <property type="entry name" value="Doublecortin_dom"/>
</dbReference>
<dbReference type="GO" id="GO:0005874">
    <property type="term" value="C:microtubule"/>
    <property type="evidence" value="ECO:0007669"/>
    <property type="project" value="TreeGrafter"/>
</dbReference>
<dbReference type="PANTHER" id="PTHR23004:SF11">
    <property type="entry name" value="PROTEIN RPI-1"/>
    <property type="match status" value="1"/>
</dbReference>
<dbReference type="Ensembl" id="ENSCSAVT00000012490.1">
    <property type="protein sequence ID" value="ENSCSAVP00000012347.1"/>
    <property type="gene ID" value="ENSCSAVG00000007259.1"/>
</dbReference>
<organism evidence="3 4">
    <name type="scientific">Ciona savignyi</name>
    <name type="common">Pacific transparent sea squirt</name>
    <dbReference type="NCBI Taxonomy" id="51511"/>
    <lineage>
        <taxon>Eukaryota</taxon>
        <taxon>Metazoa</taxon>
        <taxon>Chordata</taxon>
        <taxon>Tunicata</taxon>
        <taxon>Ascidiacea</taxon>
        <taxon>Phlebobranchia</taxon>
        <taxon>Cionidae</taxon>
        <taxon>Ciona</taxon>
    </lineage>
</organism>
<dbReference type="GeneTree" id="ENSGT00940000164359"/>
<dbReference type="eggNOG" id="KOG3757">
    <property type="taxonomic scope" value="Eukaryota"/>
</dbReference>
<dbReference type="SUPFAM" id="SSF89837">
    <property type="entry name" value="Doublecortin (DC)"/>
    <property type="match status" value="1"/>
</dbReference>
<feature type="compositionally biased region" description="Basic and acidic residues" evidence="1">
    <location>
        <begin position="353"/>
        <end position="366"/>
    </location>
</feature>
<dbReference type="STRING" id="51511.ENSCSAVP00000012347"/>
<reference evidence="3" key="2">
    <citation type="submission" date="2025-08" db="UniProtKB">
        <authorList>
            <consortium name="Ensembl"/>
        </authorList>
    </citation>
    <scope>IDENTIFICATION</scope>
</reference>
<feature type="region of interest" description="Disordered" evidence="1">
    <location>
        <begin position="64"/>
        <end position="152"/>
    </location>
</feature>
<dbReference type="PANTHER" id="PTHR23004">
    <property type="entry name" value="DOUBLECORTIN DOMAIN CONTAINING 2"/>
    <property type="match status" value="1"/>
</dbReference>
<keyword evidence="4" id="KW-1185">Reference proteome</keyword>
<feature type="compositionally biased region" description="Polar residues" evidence="1">
    <location>
        <begin position="64"/>
        <end position="73"/>
    </location>
</feature>
<dbReference type="HOGENOM" id="CLU_743855_0_0_1"/>
<dbReference type="GO" id="GO:0005815">
    <property type="term" value="C:microtubule organizing center"/>
    <property type="evidence" value="ECO:0007669"/>
    <property type="project" value="TreeGrafter"/>
</dbReference>
<reference evidence="3" key="3">
    <citation type="submission" date="2025-09" db="UniProtKB">
        <authorList>
            <consortium name="Ensembl"/>
        </authorList>
    </citation>
    <scope>IDENTIFICATION</scope>
</reference>
<dbReference type="Gene3D" id="3.10.20.230">
    <property type="entry name" value="Doublecortin domain"/>
    <property type="match status" value="1"/>
</dbReference>
<feature type="region of interest" description="Disordered" evidence="1">
    <location>
        <begin position="160"/>
        <end position="179"/>
    </location>
</feature>
<proteinExistence type="predicted"/>
<dbReference type="Pfam" id="PF03607">
    <property type="entry name" value="DCX"/>
    <property type="match status" value="1"/>
</dbReference>
<feature type="region of interest" description="Disordered" evidence="1">
    <location>
        <begin position="187"/>
        <end position="281"/>
    </location>
</feature>
<dbReference type="Proteomes" id="UP000007875">
    <property type="component" value="Unassembled WGS sequence"/>
</dbReference>
<dbReference type="GO" id="GO:0035556">
    <property type="term" value="P:intracellular signal transduction"/>
    <property type="evidence" value="ECO:0007669"/>
    <property type="project" value="InterPro"/>
</dbReference>
<sequence>MMNSLDLVLSEITEKISLRTGKAVRRLYDVTYKQINDPSQLTQGQYYIAVGTEQLKKLPYGELNSMQKSQSPRRGNALPPIKRHRPRPPQKDGDDQTYTKLHNQRKQQKQEEEETTVMGASAVTGYRPLKTKKYKPKPPASHPTHEGESVFHAKPVKVKRSGKMNHIPHPPSAESDGVFRANGEGIRAEEVQEDEDTKVDLPIDQVPADAVDEEEIQDHPNADANGNDDVDEDVTVDVAASNADEYREKDVGNESDGGFDDNVATEEDNSAPVPTAAPVPLPITNIEDEVVPEDELVQEKPDEIVESEPVEDLDEVPAENTPQNDAVKATEERHSYDRYRNVKKRYKRKPHRQKETEQKSGDRETTKSWVYF</sequence>
<reference evidence="4" key="1">
    <citation type="submission" date="2003-08" db="EMBL/GenBank/DDBJ databases">
        <authorList>
            <person name="Birren B."/>
            <person name="Nusbaum C."/>
            <person name="Abebe A."/>
            <person name="Abouelleil A."/>
            <person name="Adekoya E."/>
            <person name="Ait-zahra M."/>
            <person name="Allen N."/>
            <person name="Allen T."/>
            <person name="An P."/>
            <person name="Anderson M."/>
            <person name="Anderson S."/>
            <person name="Arachchi H."/>
            <person name="Armbruster J."/>
            <person name="Bachantsang P."/>
            <person name="Baldwin J."/>
            <person name="Barry A."/>
            <person name="Bayul T."/>
            <person name="Blitshsteyn B."/>
            <person name="Bloom T."/>
            <person name="Blye J."/>
            <person name="Boguslavskiy L."/>
            <person name="Borowsky M."/>
            <person name="Boukhgalter B."/>
            <person name="Brunache A."/>
            <person name="Butler J."/>
            <person name="Calixte N."/>
            <person name="Calvo S."/>
            <person name="Camarata J."/>
            <person name="Campo K."/>
            <person name="Chang J."/>
            <person name="Cheshatsang Y."/>
            <person name="Citroen M."/>
            <person name="Collymore A."/>
            <person name="Considine T."/>
            <person name="Cook A."/>
            <person name="Cooke P."/>
            <person name="Corum B."/>
            <person name="Cuomo C."/>
            <person name="David R."/>
            <person name="Dawoe T."/>
            <person name="Degray S."/>
            <person name="Dodge S."/>
            <person name="Dooley K."/>
            <person name="Dorje P."/>
            <person name="Dorjee K."/>
            <person name="Dorris L."/>
            <person name="Duffey N."/>
            <person name="Dupes A."/>
            <person name="Elkins T."/>
            <person name="Engels R."/>
            <person name="Erickson J."/>
            <person name="Farina A."/>
            <person name="Faro S."/>
            <person name="Ferreira P."/>
            <person name="Fischer H."/>
            <person name="Fitzgerald M."/>
            <person name="Foley K."/>
            <person name="Gage D."/>
            <person name="Galagan J."/>
            <person name="Gearin G."/>
            <person name="Gnerre S."/>
            <person name="Gnirke A."/>
            <person name="Goyette A."/>
            <person name="Graham J."/>
            <person name="Grandbois E."/>
            <person name="Gyaltsen K."/>
            <person name="Hafez N."/>
            <person name="Hagopian D."/>
            <person name="Hagos B."/>
            <person name="Hall J."/>
            <person name="Hatcher B."/>
            <person name="Heller A."/>
            <person name="Higgins H."/>
            <person name="Honan T."/>
            <person name="Horn A."/>
            <person name="Houde N."/>
            <person name="Hughes L."/>
            <person name="Hulme W."/>
            <person name="Husby E."/>
            <person name="Iliev I."/>
            <person name="Jaffe D."/>
            <person name="Jones C."/>
            <person name="Kamal M."/>
            <person name="Kamat A."/>
            <person name="Kamvysselis M."/>
            <person name="Karlsson E."/>
            <person name="Kells C."/>
            <person name="Kieu A."/>
            <person name="Kisner P."/>
            <person name="Kodira C."/>
            <person name="Kulbokas E."/>
            <person name="Labutti K."/>
            <person name="Lama D."/>
            <person name="Landers T."/>
            <person name="Leger J."/>
            <person name="Levine S."/>
            <person name="Lewis D."/>
            <person name="Lewis T."/>
            <person name="Lindblad-toh K."/>
            <person name="Liu X."/>
            <person name="Lokyitsang T."/>
            <person name="Lokyitsang Y."/>
            <person name="Lucien O."/>
            <person name="Lui A."/>
            <person name="Ma L.J."/>
            <person name="Mabbitt R."/>
            <person name="Macdonald J."/>
            <person name="Maclean C."/>
            <person name="Major J."/>
            <person name="Manning J."/>
            <person name="Marabella R."/>
            <person name="Maru K."/>
            <person name="Matthews C."/>
            <person name="Mauceli E."/>
            <person name="Mccarthy M."/>
            <person name="Mcdonough S."/>
            <person name="Mcghee T."/>
            <person name="Meldrim J."/>
            <person name="Meneus L."/>
            <person name="Mesirov J."/>
            <person name="Mihalev A."/>
            <person name="Mihova T."/>
            <person name="Mikkelsen T."/>
            <person name="Mlenga V."/>
            <person name="Moru K."/>
            <person name="Mozes J."/>
            <person name="Mulrain L."/>
            <person name="Munson G."/>
            <person name="Naylor J."/>
            <person name="Newes C."/>
            <person name="Nguyen C."/>
            <person name="Nguyen N."/>
            <person name="Nguyen T."/>
            <person name="Nicol R."/>
            <person name="Nielsen C."/>
            <person name="Nizzari M."/>
            <person name="Norbu C."/>
            <person name="Norbu N."/>
            <person name="O'donnell P."/>
            <person name="Okoawo O."/>
            <person name="O'leary S."/>
            <person name="Omotosho B."/>
            <person name="O'neill K."/>
            <person name="Osman S."/>
            <person name="Parker S."/>
            <person name="Perrin D."/>
            <person name="Phunkhang P."/>
            <person name="Piqani B."/>
            <person name="Purcell S."/>
            <person name="Rachupka T."/>
            <person name="Ramasamy U."/>
            <person name="Rameau R."/>
            <person name="Ray V."/>
            <person name="Raymond C."/>
            <person name="Retta R."/>
            <person name="Richardson S."/>
            <person name="Rise C."/>
            <person name="Rodriguez J."/>
            <person name="Rogers J."/>
            <person name="Rogov P."/>
            <person name="Rutman M."/>
            <person name="Schupbach R."/>
            <person name="Seaman C."/>
            <person name="Settipalli S."/>
            <person name="Sharpe T."/>
            <person name="Sheridan J."/>
            <person name="Sherpa N."/>
            <person name="Shi J."/>
            <person name="Smirnov S."/>
            <person name="Smith C."/>
            <person name="Sougnez C."/>
            <person name="Spencer B."/>
            <person name="Stalker J."/>
            <person name="Stange-thomann N."/>
            <person name="Stavropoulos S."/>
            <person name="Stetson K."/>
            <person name="Stone C."/>
            <person name="Stone S."/>
            <person name="Stubbs M."/>
            <person name="Talamas J."/>
            <person name="Tchuinga P."/>
            <person name="Tenzing P."/>
            <person name="Tesfaye S."/>
            <person name="Theodore J."/>
            <person name="Thoulutsang Y."/>
            <person name="Topham K."/>
            <person name="Towey S."/>
            <person name="Tsamla T."/>
            <person name="Tsomo N."/>
            <person name="Vallee D."/>
            <person name="Vassiliev H."/>
            <person name="Venkataraman V."/>
            <person name="Vinson J."/>
            <person name="Vo A."/>
            <person name="Wade C."/>
            <person name="Wang S."/>
            <person name="Wangchuk T."/>
            <person name="Wangdi T."/>
            <person name="Whittaker C."/>
            <person name="Wilkinson J."/>
            <person name="Wu Y."/>
            <person name="Wyman D."/>
            <person name="Yadav S."/>
            <person name="Yang S."/>
            <person name="Yang X."/>
            <person name="Yeager S."/>
            <person name="Yee E."/>
            <person name="Young G."/>
            <person name="Zainoun J."/>
            <person name="Zembeck L."/>
            <person name="Zimmer A."/>
            <person name="Zody M."/>
            <person name="Lander E."/>
        </authorList>
    </citation>
    <scope>NUCLEOTIDE SEQUENCE [LARGE SCALE GENOMIC DNA]</scope>
</reference>
<feature type="compositionally biased region" description="Acidic residues" evidence="1">
    <location>
        <begin position="226"/>
        <end position="235"/>
    </location>
</feature>
<name>H2Z435_CIOSA</name>
<evidence type="ECO:0000256" key="1">
    <source>
        <dbReference type="SAM" id="MobiDB-lite"/>
    </source>
</evidence>
<feature type="region of interest" description="Disordered" evidence="1">
    <location>
        <begin position="299"/>
        <end position="372"/>
    </location>
</feature>
<dbReference type="InterPro" id="IPR036572">
    <property type="entry name" value="Doublecortin_dom_sf"/>
</dbReference>